<dbReference type="InterPro" id="IPR036925">
    <property type="entry name" value="TIF_IF2_dom3_sf"/>
</dbReference>
<dbReference type="Pfam" id="PF11987">
    <property type="entry name" value="IF-2"/>
    <property type="match status" value="1"/>
</dbReference>
<protein>
    <recommendedName>
        <fullName evidence="7">Translation initiation factor IF-2</fullName>
    </recommendedName>
</protein>
<dbReference type="PANTHER" id="PTHR43381:SF4">
    <property type="entry name" value="EUKARYOTIC TRANSLATION INITIATION FACTOR 5B"/>
    <property type="match status" value="1"/>
</dbReference>
<dbReference type="GO" id="GO:0003743">
    <property type="term" value="F:translation initiation factor activity"/>
    <property type="evidence" value="ECO:0007669"/>
    <property type="project" value="TreeGrafter"/>
</dbReference>
<dbReference type="GO" id="GO:0005739">
    <property type="term" value="C:mitochondrion"/>
    <property type="evidence" value="ECO:0007669"/>
    <property type="project" value="TreeGrafter"/>
</dbReference>
<reference evidence="5 6" key="1">
    <citation type="submission" date="2020-04" db="EMBL/GenBank/DDBJ databases">
        <title>Plant Genome Project.</title>
        <authorList>
            <person name="Zhang R.-G."/>
        </authorList>
    </citation>
    <scope>NUCLEOTIDE SEQUENCE [LARGE SCALE GENOMIC DNA]</scope>
    <source>
        <strain evidence="5">YNK0</strain>
        <tissue evidence="5">Leaf</tissue>
    </source>
</reference>
<dbReference type="Pfam" id="PF14578">
    <property type="entry name" value="GTP_EFTU_D4"/>
    <property type="match status" value="1"/>
</dbReference>
<dbReference type="FunFam" id="3.40.50.10050:FF:000002">
    <property type="entry name" value="Eukaryotic translation initiation factor 5B"/>
    <property type="match status" value="1"/>
</dbReference>
<comment type="caution">
    <text evidence="5">The sequence shown here is derived from an EMBL/GenBank/DDBJ whole genome shotgun (WGS) entry which is preliminary data.</text>
</comment>
<dbReference type="SUPFAM" id="SSF52156">
    <property type="entry name" value="Initiation factor IF2/eIF5b, domain 3"/>
    <property type="match status" value="1"/>
</dbReference>
<dbReference type="SUPFAM" id="SSF50447">
    <property type="entry name" value="Translation proteins"/>
    <property type="match status" value="2"/>
</dbReference>
<organism evidence="5 6">
    <name type="scientific">Tetracentron sinense</name>
    <name type="common">Spur-leaf</name>
    <dbReference type="NCBI Taxonomy" id="13715"/>
    <lineage>
        <taxon>Eukaryota</taxon>
        <taxon>Viridiplantae</taxon>
        <taxon>Streptophyta</taxon>
        <taxon>Embryophyta</taxon>
        <taxon>Tracheophyta</taxon>
        <taxon>Spermatophyta</taxon>
        <taxon>Magnoliopsida</taxon>
        <taxon>Trochodendrales</taxon>
        <taxon>Trochodendraceae</taxon>
        <taxon>Tetracentron</taxon>
    </lineage>
</organism>
<evidence type="ECO:0000313" key="6">
    <source>
        <dbReference type="Proteomes" id="UP000655225"/>
    </source>
</evidence>
<dbReference type="EMBL" id="JABCRI010000024">
    <property type="protein sequence ID" value="KAF8377572.1"/>
    <property type="molecule type" value="Genomic_DNA"/>
</dbReference>
<keyword evidence="6" id="KW-1185">Reference proteome</keyword>
<feature type="domain" description="Translation initiation factor IF- 2" evidence="3">
    <location>
        <begin position="82"/>
        <end position="184"/>
    </location>
</feature>
<evidence type="ECO:0000259" key="4">
    <source>
        <dbReference type="Pfam" id="PF14578"/>
    </source>
</evidence>
<dbReference type="Gene3D" id="2.40.30.10">
    <property type="entry name" value="Translation factors"/>
    <property type="match status" value="2"/>
</dbReference>
<dbReference type="OMA" id="WKAFEMS"/>
<dbReference type="FunFam" id="2.40.30.10:FF:000026">
    <property type="entry name" value="Eukaryotic translation initiation factor 5B"/>
    <property type="match status" value="1"/>
</dbReference>
<dbReference type="InterPro" id="IPR029459">
    <property type="entry name" value="EFTU-type"/>
</dbReference>
<dbReference type="CDD" id="cd16266">
    <property type="entry name" value="IF2_aeIF5B_IV"/>
    <property type="match status" value="1"/>
</dbReference>
<dbReference type="AlphaFoldDB" id="A0A835CYS1"/>
<dbReference type="GO" id="GO:0005525">
    <property type="term" value="F:GTP binding"/>
    <property type="evidence" value="ECO:0007669"/>
    <property type="project" value="UniProtKB-KW"/>
</dbReference>
<accession>A0A835CYS1</accession>
<feature type="domain" description="Elongation factor Tu-type" evidence="4">
    <location>
        <begin position="207"/>
        <end position="298"/>
    </location>
</feature>
<dbReference type="Gene3D" id="3.40.50.10050">
    <property type="entry name" value="Translation initiation factor IF- 2, domain 3"/>
    <property type="match status" value="1"/>
</dbReference>
<dbReference type="InterPro" id="IPR023115">
    <property type="entry name" value="TIF_IF2_dom3"/>
</dbReference>
<dbReference type="OrthoDB" id="4928at2759"/>
<sequence>MFEKIPRLHFVGIFDLIGPRYYDNQSADFVAKLAEKNTGTYVHHKEIKAAQGIKITAQGLEHAIAGTDLYVVGPEDDLEDIKNAAQDMRSAMSDKSIEGVCLKASTLGSLEALLELLSIPVRDIRIGPVHKSDVMRASFMLERKKEYATILAFDVKVTPEARKLADEAGVKIFNADTIYDLSGQFKAYIDNLKEEKKKEAAEEAVFPCVLKIMPNCVFNKKDPIVLGVDVLEGIAKIGTPICIPSRNFIDIGRIASIEINHKQVDLAKKGQEVAIKIASTNAEEQQKMYGRHFEIDDELVSHITRKSIDILKENYREDLSIEWRLVMKLKTLFKIQ</sequence>
<dbReference type="PANTHER" id="PTHR43381">
    <property type="entry name" value="TRANSLATION INITIATION FACTOR IF-2-RELATED"/>
    <property type="match status" value="1"/>
</dbReference>
<keyword evidence="2" id="KW-0342">GTP-binding</keyword>
<dbReference type="InterPro" id="IPR009000">
    <property type="entry name" value="Transl_B-barrel_sf"/>
</dbReference>
<dbReference type="InterPro" id="IPR015760">
    <property type="entry name" value="TIF_IF2"/>
</dbReference>
<evidence type="ECO:0000256" key="2">
    <source>
        <dbReference type="ARBA" id="ARBA00023134"/>
    </source>
</evidence>
<dbReference type="Proteomes" id="UP000655225">
    <property type="component" value="Unassembled WGS sequence"/>
</dbReference>
<evidence type="ECO:0008006" key="7">
    <source>
        <dbReference type="Google" id="ProtNLM"/>
    </source>
</evidence>
<proteinExistence type="predicted"/>
<name>A0A835CYS1_TETSI</name>
<evidence type="ECO:0000256" key="1">
    <source>
        <dbReference type="ARBA" id="ARBA00022741"/>
    </source>
</evidence>
<keyword evidence="1" id="KW-0547">Nucleotide-binding</keyword>
<gene>
    <name evidence="5" type="ORF">HHK36_030954</name>
</gene>
<evidence type="ECO:0000313" key="5">
    <source>
        <dbReference type="EMBL" id="KAF8377572.1"/>
    </source>
</evidence>
<evidence type="ECO:0000259" key="3">
    <source>
        <dbReference type="Pfam" id="PF11987"/>
    </source>
</evidence>